<dbReference type="PANTHER" id="PTHR10458:SF22">
    <property type="entry name" value="PEPTIDE DEFORMYLASE"/>
    <property type="match status" value="1"/>
</dbReference>
<dbReference type="InterPro" id="IPR023635">
    <property type="entry name" value="Peptide_deformylase"/>
</dbReference>
<gene>
    <name evidence="3 4" type="primary">def</name>
    <name evidence="4" type="ORF">PRVXH_001497</name>
</gene>
<dbReference type="AlphaFoldDB" id="A0AAU8HR33"/>
<evidence type="ECO:0000256" key="2">
    <source>
        <dbReference type="ARBA" id="ARBA00023004"/>
    </source>
</evidence>
<dbReference type="Gene3D" id="3.90.45.10">
    <property type="entry name" value="Peptide deformylase"/>
    <property type="match status" value="1"/>
</dbReference>
<comment type="function">
    <text evidence="3">Removes the formyl group from the N-terminal Met of newly synthesized proteins. Requires at least a dipeptide for an efficient rate of reaction. N-terminal L-methionine is a prerequisite for activity but the enzyme has broad specificity at other positions.</text>
</comment>
<sequence length="152" mass="16696">MAVKQVLADENPILRKKSHPVVEVNKEIIKLLDDMYETMVDYNGIGLAAPQIGVLKRVIVIQVGDELPKIELINPKIENATGEEADLEGCLSVPGVYGEVKRAEEVTVSGVNRVGKNIKFNAKGMLARAIQHEIDHLDGIIFTDKVDKLIEG</sequence>
<dbReference type="GO" id="GO:0006412">
    <property type="term" value="P:translation"/>
    <property type="evidence" value="ECO:0007669"/>
    <property type="project" value="UniProtKB-UniRule"/>
</dbReference>
<dbReference type="EC" id="3.5.1.88" evidence="3"/>
<comment type="catalytic activity">
    <reaction evidence="3">
        <text>N-terminal N-formyl-L-methionyl-[peptide] + H2O = N-terminal L-methionyl-[peptide] + formate</text>
        <dbReference type="Rhea" id="RHEA:24420"/>
        <dbReference type="Rhea" id="RHEA-COMP:10639"/>
        <dbReference type="Rhea" id="RHEA-COMP:10640"/>
        <dbReference type="ChEBI" id="CHEBI:15377"/>
        <dbReference type="ChEBI" id="CHEBI:15740"/>
        <dbReference type="ChEBI" id="CHEBI:49298"/>
        <dbReference type="ChEBI" id="CHEBI:64731"/>
        <dbReference type="EC" id="3.5.1.88"/>
    </reaction>
</comment>
<keyword evidence="3" id="KW-0648">Protein biosynthesis</keyword>
<proteinExistence type="inferred from homology"/>
<dbReference type="InterPro" id="IPR036821">
    <property type="entry name" value="Peptide_deformylase_sf"/>
</dbReference>
<keyword evidence="3" id="KW-0479">Metal-binding</keyword>
<feature type="binding site" evidence="3">
    <location>
        <position position="136"/>
    </location>
    <ligand>
        <name>Fe cation</name>
        <dbReference type="ChEBI" id="CHEBI:24875"/>
    </ligand>
</feature>
<dbReference type="Pfam" id="PF01327">
    <property type="entry name" value="Pep_deformylase"/>
    <property type="match status" value="1"/>
</dbReference>
<dbReference type="HAMAP" id="MF_00163">
    <property type="entry name" value="Pep_deformylase"/>
    <property type="match status" value="1"/>
</dbReference>
<dbReference type="SUPFAM" id="SSF56420">
    <property type="entry name" value="Peptide deformylase"/>
    <property type="match status" value="1"/>
</dbReference>
<dbReference type="PANTHER" id="PTHR10458">
    <property type="entry name" value="PEPTIDE DEFORMYLASE"/>
    <property type="match status" value="1"/>
</dbReference>
<organism evidence="4">
    <name type="scientific">Proteinivorax hydrogeniformans</name>
    <dbReference type="NCBI Taxonomy" id="1826727"/>
    <lineage>
        <taxon>Bacteria</taxon>
        <taxon>Bacillati</taxon>
        <taxon>Bacillota</taxon>
        <taxon>Clostridia</taxon>
        <taxon>Eubacteriales</taxon>
        <taxon>Proteinivoracaceae</taxon>
        <taxon>Proteinivorax</taxon>
    </lineage>
</organism>
<dbReference type="RefSeq" id="WP_353892169.1">
    <property type="nucleotide sequence ID" value="NZ_CP159485.1"/>
</dbReference>
<dbReference type="EMBL" id="CP159485">
    <property type="protein sequence ID" value="XCI27591.1"/>
    <property type="molecule type" value="Genomic_DNA"/>
</dbReference>
<protein>
    <recommendedName>
        <fullName evidence="3">Peptide deformylase</fullName>
        <shortName evidence="3">PDF</shortName>
        <ecNumber evidence="3">3.5.1.88</ecNumber>
    </recommendedName>
    <alternativeName>
        <fullName evidence="3">Polypeptide deformylase</fullName>
    </alternativeName>
</protein>
<accession>A0AAU8HR33</accession>
<dbReference type="GO" id="GO:0042586">
    <property type="term" value="F:peptide deformylase activity"/>
    <property type="evidence" value="ECO:0007669"/>
    <property type="project" value="UniProtKB-UniRule"/>
</dbReference>
<name>A0AAU8HR33_9FIRM</name>
<evidence type="ECO:0000256" key="3">
    <source>
        <dbReference type="HAMAP-Rule" id="MF_00163"/>
    </source>
</evidence>
<dbReference type="NCBIfam" id="TIGR00079">
    <property type="entry name" value="pept_deformyl"/>
    <property type="match status" value="1"/>
</dbReference>
<feature type="binding site" evidence="3">
    <location>
        <position position="132"/>
    </location>
    <ligand>
        <name>Fe cation</name>
        <dbReference type="ChEBI" id="CHEBI:24875"/>
    </ligand>
</feature>
<keyword evidence="2 3" id="KW-0408">Iron</keyword>
<feature type="active site" evidence="3">
    <location>
        <position position="133"/>
    </location>
</feature>
<dbReference type="PIRSF" id="PIRSF004749">
    <property type="entry name" value="Pep_def"/>
    <property type="match status" value="1"/>
</dbReference>
<comment type="cofactor">
    <cofactor evidence="3">
        <name>Fe(2+)</name>
        <dbReference type="ChEBI" id="CHEBI:29033"/>
    </cofactor>
    <text evidence="3">Binds 1 Fe(2+) ion.</text>
</comment>
<dbReference type="PRINTS" id="PR01576">
    <property type="entry name" value="PDEFORMYLASE"/>
</dbReference>
<evidence type="ECO:0000313" key="4">
    <source>
        <dbReference type="EMBL" id="XCI27591.1"/>
    </source>
</evidence>
<evidence type="ECO:0000256" key="1">
    <source>
        <dbReference type="ARBA" id="ARBA00010759"/>
    </source>
</evidence>
<dbReference type="CDD" id="cd00487">
    <property type="entry name" value="Pep_deformylase"/>
    <property type="match status" value="1"/>
</dbReference>
<feature type="binding site" evidence="3">
    <location>
        <position position="90"/>
    </location>
    <ligand>
        <name>Fe cation</name>
        <dbReference type="ChEBI" id="CHEBI:24875"/>
    </ligand>
</feature>
<reference evidence="4" key="1">
    <citation type="journal article" date="2018" name="Antonie Van Leeuwenhoek">
        <title>Proteinivorax hydrogeniformans sp. nov., an anaerobic, haloalkaliphilic bacterium fermenting proteinaceous compounds with high hydrogen production.</title>
        <authorList>
            <person name="Boltyanskaya Y."/>
            <person name="Detkova E."/>
            <person name="Pimenov N."/>
            <person name="Kevbrin V."/>
        </authorList>
    </citation>
    <scope>NUCLEOTIDE SEQUENCE</scope>
    <source>
        <strain evidence="4">Z-710</strain>
    </source>
</reference>
<dbReference type="NCBIfam" id="NF001159">
    <property type="entry name" value="PRK00150.1-3"/>
    <property type="match status" value="1"/>
</dbReference>
<comment type="similarity">
    <text evidence="1 3">Belongs to the polypeptide deformylase family.</text>
</comment>
<keyword evidence="3 4" id="KW-0378">Hydrolase</keyword>
<dbReference type="GO" id="GO:0046872">
    <property type="term" value="F:metal ion binding"/>
    <property type="evidence" value="ECO:0007669"/>
    <property type="project" value="UniProtKB-KW"/>
</dbReference>
<reference evidence="4" key="2">
    <citation type="submission" date="2024-06" db="EMBL/GenBank/DDBJ databases">
        <authorList>
            <person name="Petrova K.O."/>
            <person name="Toshchakov S.V."/>
            <person name="Boltjanskaja Y.V."/>
            <person name="Kevbrin V.V."/>
        </authorList>
    </citation>
    <scope>NUCLEOTIDE SEQUENCE</scope>
    <source>
        <strain evidence="4">Z-710</strain>
    </source>
</reference>